<dbReference type="Proteomes" id="UP000789396">
    <property type="component" value="Unassembled WGS sequence"/>
</dbReference>
<sequence length="228" mass="26798">MGLLDPIWDAFKKTGLFDAMYIYVIEHYKDILQPDRFKFIELQAKKIKKLDLDLCILAIFCHPKTRKFAISKKTTLLDIQTTAIKLVKKWNWNRESAVDIKNGLADYLNFIGDFNLDKGIPIDDSRIYWDHNEIDSEEIYNINDWDDNINDTLTSIELKDELETFFEEEQVKLKDITNLTPKFIIEQLVDINDPIFYNQTVLNNFIDKSLVMDENNDSDCDINSIIDN</sequence>
<feature type="non-terminal residue" evidence="1">
    <location>
        <position position="1"/>
    </location>
</feature>
<dbReference type="AlphaFoldDB" id="A0A9N9CLX4"/>
<accession>A0A9N9CLX4</accession>
<proteinExistence type="predicted"/>
<reference evidence="1" key="1">
    <citation type="submission" date="2021-06" db="EMBL/GenBank/DDBJ databases">
        <authorList>
            <person name="Kallberg Y."/>
            <person name="Tangrot J."/>
            <person name="Rosling A."/>
        </authorList>
    </citation>
    <scope>NUCLEOTIDE SEQUENCE</scope>
    <source>
        <strain evidence="1">IN212</strain>
    </source>
</reference>
<name>A0A9N9CLX4_9GLOM</name>
<keyword evidence="2" id="KW-1185">Reference proteome</keyword>
<protein>
    <submittedName>
        <fullName evidence="1">19837_t:CDS:1</fullName>
    </submittedName>
</protein>
<dbReference type="OrthoDB" id="2438787at2759"/>
<comment type="caution">
    <text evidence="1">The sequence shown here is derived from an EMBL/GenBank/DDBJ whole genome shotgun (WGS) entry which is preliminary data.</text>
</comment>
<evidence type="ECO:0000313" key="1">
    <source>
        <dbReference type="EMBL" id="CAG8608239.1"/>
    </source>
</evidence>
<dbReference type="EMBL" id="CAJVPZ010009359">
    <property type="protein sequence ID" value="CAG8608239.1"/>
    <property type="molecule type" value="Genomic_DNA"/>
</dbReference>
<gene>
    <name evidence="1" type="ORF">RFULGI_LOCUS6874</name>
</gene>
<organism evidence="1 2">
    <name type="scientific">Racocetra fulgida</name>
    <dbReference type="NCBI Taxonomy" id="60492"/>
    <lineage>
        <taxon>Eukaryota</taxon>
        <taxon>Fungi</taxon>
        <taxon>Fungi incertae sedis</taxon>
        <taxon>Mucoromycota</taxon>
        <taxon>Glomeromycotina</taxon>
        <taxon>Glomeromycetes</taxon>
        <taxon>Diversisporales</taxon>
        <taxon>Gigasporaceae</taxon>
        <taxon>Racocetra</taxon>
    </lineage>
</organism>
<evidence type="ECO:0000313" key="2">
    <source>
        <dbReference type="Proteomes" id="UP000789396"/>
    </source>
</evidence>